<evidence type="ECO:0000313" key="2">
    <source>
        <dbReference type="EMBL" id="MED6201543.1"/>
    </source>
</evidence>
<protein>
    <recommendedName>
        <fullName evidence="4">RNase H type-1 domain-containing protein</fullName>
    </recommendedName>
</protein>
<evidence type="ECO:0008006" key="4">
    <source>
        <dbReference type="Google" id="ProtNLM"/>
    </source>
</evidence>
<keyword evidence="3" id="KW-1185">Reference proteome</keyword>
<dbReference type="Gene3D" id="3.30.420.10">
    <property type="entry name" value="Ribonuclease H-like superfamily/Ribonuclease H"/>
    <property type="match status" value="1"/>
</dbReference>
<dbReference type="EMBL" id="JASCZI010213698">
    <property type="protein sequence ID" value="MED6201543.1"/>
    <property type="molecule type" value="Genomic_DNA"/>
</dbReference>
<name>A0ABU6XYD2_9FABA</name>
<feature type="compositionally biased region" description="Basic and acidic residues" evidence="1">
    <location>
        <begin position="93"/>
        <end position="108"/>
    </location>
</feature>
<evidence type="ECO:0000256" key="1">
    <source>
        <dbReference type="SAM" id="MobiDB-lite"/>
    </source>
</evidence>
<dbReference type="InterPro" id="IPR036397">
    <property type="entry name" value="RNaseH_sf"/>
</dbReference>
<gene>
    <name evidence="2" type="ORF">PIB30_096114</name>
</gene>
<sequence length="158" mass="18003">MIEQSIRYEFQISNNQAEYEALLAGLALAQEVRAKTLEIYTNSQVRTECQSRPSIEARQHQAENGKLIFTPRNGKGALDIYIGSRLLPDLRAHDLDDPNPKLPRERRIAGGSQRGKKNKKRSRQIRHHLRAAIQKRHTHAIVEMLEPTSSRLHPEGGL</sequence>
<feature type="compositionally biased region" description="Basic residues" evidence="1">
    <location>
        <begin position="114"/>
        <end position="124"/>
    </location>
</feature>
<reference evidence="2 3" key="1">
    <citation type="journal article" date="2023" name="Plants (Basel)">
        <title>Bridging the Gap: Combining Genomics and Transcriptomics Approaches to Understand Stylosanthes scabra, an Orphan Legume from the Brazilian Caatinga.</title>
        <authorList>
            <person name="Ferreira-Neto J.R.C."/>
            <person name="da Silva M.D."/>
            <person name="Binneck E."/>
            <person name="de Melo N.F."/>
            <person name="da Silva R.H."/>
            <person name="de Melo A.L.T.M."/>
            <person name="Pandolfi V."/>
            <person name="Bustamante F.O."/>
            <person name="Brasileiro-Vidal A.C."/>
            <person name="Benko-Iseppon A.M."/>
        </authorList>
    </citation>
    <scope>NUCLEOTIDE SEQUENCE [LARGE SCALE GENOMIC DNA]</scope>
    <source>
        <tissue evidence="2">Leaves</tissue>
    </source>
</reference>
<evidence type="ECO:0000313" key="3">
    <source>
        <dbReference type="Proteomes" id="UP001341840"/>
    </source>
</evidence>
<dbReference type="InterPro" id="IPR012337">
    <property type="entry name" value="RNaseH-like_sf"/>
</dbReference>
<dbReference type="SUPFAM" id="SSF53098">
    <property type="entry name" value="Ribonuclease H-like"/>
    <property type="match status" value="1"/>
</dbReference>
<feature type="region of interest" description="Disordered" evidence="1">
    <location>
        <begin position="93"/>
        <end position="124"/>
    </location>
</feature>
<dbReference type="Proteomes" id="UP001341840">
    <property type="component" value="Unassembled WGS sequence"/>
</dbReference>
<accession>A0ABU6XYD2</accession>
<proteinExistence type="predicted"/>
<comment type="caution">
    <text evidence="2">The sequence shown here is derived from an EMBL/GenBank/DDBJ whole genome shotgun (WGS) entry which is preliminary data.</text>
</comment>
<organism evidence="2 3">
    <name type="scientific">Stylosanthes scabra</name>
    <dbReference type="NCBI Taxonomy" id="79078"/>
    <lineage>
        <taxon>Eukaryota</taxon>
        <taxon>Viridiplantae</taxon>
        <taxon>Streptophyta</taxon>
        <taxon>Embryophyta</taxon>
        <taxon>Tracheophyta</taxon>
        <taxon>Spermatophyta</taxon>
        <taxon>Magnoliopsida</taxon>
        <taxon>eudicotyledons</taxon>
        <taxon>Gunneridae</taxon>
        <taxon>Pentapetalae</taxon>
        <taxon>rosids</taxon>
        <taxon>fabids</taxon>
        <taxon>Fabales</taxon>
        <taxon>Fabaceae</taxon>
        <taxon>Papilionoideae</taxon>
        <taxon>50 kb inversion clade</taxon>
        <taxon>dalbergioids sensu lato</taxon>
        <taxon>Dalbergieae</taxon>
        <taxon>Pterocarpus clade</taxon>
        <taxon>Stylosanthes</taxon>
    </lineage>
</organism>